<evidence type="ECO:0008006" key="13">
    <source>
        <dbReference type="Google" id="ProtNLM"/>
    </source>
</evidence>
<evidence type="ECO:0000256" key="1">
    <source>
        <dbReference type="ARBA" id="ARBA00004635"/>
    </source>
</evidence>
<comment type="similarity">
    <text evidence="2">Belongs to the GerABKC lipoprotein family.</text>
</comment>
<dbReference type="InterPro" id="IPR038501">
    <property type="entry name" value="Spore_GerAC_C_sf"/>
</dbReference>
<dbReference type="InterPro" id="IPR008844">
    <property type="entry name" value="Spore_GerAC-like"/>
</dbReference>
<evidence type="ECO:0000256" key="8">
    <source>
        <dbReference type="SAM" id="SignalP"/>
    </source>
</evidence>
<keyword evidence="4 8" id="KW-0732">Signal</keyword>
<proteinExistence type="inferred from homology"/>
<keyword evidence="7" id="KW-0449">Lipoprotein</keyword>
<evidence type="ECO:0000313" key="12">
    <source>
        <dbReference type="Proteomes" id="UP000216052"/>
    </source>
</evidence>
<evidence type="ECO:0000256" key="3">
    <source>
        <dbReference type="ARBA" id="ARBA00022544"/>
    </source>
</evidence>
<name>A0ABZ3J5D4_SPOA4</name>
<evidence type="ECO:0000256" key="7">
    <source>
        <dbReference type="ARBA" id="ARBA00023288"/>
    </source>
</evidence>
<feature type="domain" description="Spore germination protein N-terminal" evidence="10">
    <location>
        <begin position="24"/>
        <end position="200"/>
    </location>
</feature>
<keyword evidence="6" id="KW-0564">Palmitate</keyword>
<keyword evidence="5" id="KW-0472">Membrane</keyword>
<feature type="signal peptide" evidence="8">
    <location>
        <begin position="1"/>
        <end position="22"/>
    </location>
</feature>
<protein>
    <recommendedName>
        <fullName evidence="13">Spore germination protein B3</fullName>
    </recommendedName>
</protein>
<reference evidence="11" key="1">
    <citation type="submission" date="2024-05" db="EMBL/GenBank/DDBJ databases">
        <title>Isolation and characterization of Sporomusa carbonis sp. nov., a carboxydotrophic hydrogenogen in the genus of Sporomusa isolated from a charcoal burning pile.</title>
        <authorList>
            <person name="Boeer T."/>
            <person name="Rosenbaum F."/>
            <person name="Eysell L."/>
            <person name="Mueller V."/>
            <person name="Daniel R."/>
            <person name="Poehlein A."/>
        </authorList>
    </citation>
    <scope>NUCLEOTIDE SEQUENCE [LARGE SCALE GENOMIC DNA]</scope>
    <source>
        <strain evidence="11">DSM 3132</strain>
    </source>
</reference>
<dbReference type="Pfam" id="PF25198">
    <property type="entry name" value="Spore_GerAC_N"/>
    <property type="match status" value="1"/>
</dbReference>
<evidence type="ECO:0000256" key="5">
    <source>
        <dbReference type="ARBA" id="ARBA00023136"/>
    </source>
</evidence>
<feature type="chain" id="PRO_5045192083" description="Spore germination protein B3" evidence="8">
    <location>
        <begin position="23"/>
        <end position="417"/>
    </location>
</feature>
<dbReference type="Gene3D" id="3.30.300.210">
    <property type="entry name" value="Nutrient germinant receptor protein C, domain 3"/>
    <property type="match status" value="1"/>
</dbReference>
<dbReference type="PANTHER" id="PTHR35789">
    <property type="entry name" value="SPORE GERMINATION PROTEIN B3"/>
    <property type="match status" value="1"/>
</dbReference>
<accession>A0ABZ3J5D4</accession>
<dbReference type="EMBL" id="CP155571">
    <property type="protein sequence ID" value="XFO73584.1"/>
    <property type="molecule type" value="Genomic_DNA"/>
</dbReference>
<keyword evidence="12" id="KW-1185">Reference proteome</keyword>
<dbReference type="RefSeq" id="WP_093795926.1">
    <property type="nucleotide sequence ID" value="NZ_CP155571.1"/>
</dbReference>
<evidence type="ECO:0000259" key="10">
    <source>
        <dbReference type="Pfam" id="PF25198"/>
    </source>
</evidence>
<comment type="subcellular location">
    <subcellularLocation>
        <location evidence="1">Membrane</location>
        <topology evidence="1">Lipid-anchor</topology>
    </subcellularLocation>
</comment>
<dbReference type="Proteomes" id="UP000216052">
    <property type="component" value="Chromosome"/>
</dbReference>
<organism evidence="11 12">
    <name type="scientific">Sporomusa acidovorans (strain ATCC 49682 / DSM 3132 / Mol)</name>
    <dbReference type="NCBI Taxonomy" id="1123286"/>
    <lineage>
        <taxon>Bacteria</taxon>
        <taxon>Bacillati</taxon>
        <taxon>Bacillota</taxon>
        <taxon>Negativicutes</taxon>
        <taxon>Selenomonadales</taxon>
        <taxon>Sporomusaceae</taxon>
        <taxon>Sporomusa</taxon>
    </lineage>
</organism>
<evidence type="ECO:0000256" key="4">
    <source>
        <dbReference type="ARBA" id="ARBA00022729"/>
    </source>
</evidence>
<evidence type="ECO:0000259" key="9">
    <source>
        <dbReference type="Pfam" id="PF05504"/>
    </source>
</evidence>
<evidence type="ECO:0000256" key="2">
    <source>
        <dbReference type="ARBA" id="ARBA00007886"/>
    </source>
</evidence>
<dbReference type="InterPro" id="IPR057336">
    <property type="entry name" value="GerAC_N"/>
</dbReference>
<dbReference type="PANTHER" id="PTHR35789:SF1">
    <property type="entry name" value="SPORE GERMINATION PROTEIN B3"/>
    <property type="match status" value="1"/>
</dbReference>
<gene>
    <name evidence="11" type="ORF">SPACI_036910</name>
</gene>
<dbReference type="InterPro" id="IPR046953">
    <property type="entry name" value="Spore_GerAC-like_C"/>
</dbReference>
<dbReference type="NCBIfam" id="TIGR02887">
    <property type="entry name" value="spore_ger_x_C"/>
    <property type="match status" value="1"/>
</dbReference>
<evidence type="ECO:0000256" key="6">
    <source>
        <dbReference type="ARBA" id="ARBA00023139"/>
    </source>
</evidence>
<evidence type="ECO:0000313" key="11">
    <source>
        <dbReference type="EMBL" id="XFO73584.1"/>
    </source>
</evidence>
<feature type="domain" description="Spore germination GerAC-like C-terminal" evidence="9">
    <location>
        <begin position="243"/>
        <end position="408"/>
    </location>
</feature>
<sequence>MQHRLIAAFLLGVCMACCGCDAAREPDDQAYIIAVGVDKSDQKGMIDVTYVAALPVAASEGGGGSGGGEQQKITTEVTFTAPSLAETRNLLNSVSYFFPTLTHVKILVMGEELAKQGIGDVIGPLIRFREYRGTNYVVVAKGTAKNFLKKNKPGIPGSASRYFESMMETASETSYYLKTTLHEFYLRLKDADGTSYTAMVAVNPQTMEDLAARPRISGQKTEEYYVGDIPRSSSGANPVEFVGTAIFKDEKMVGMLTNAETRSLALLTGKYRRGYETLEDPLAPKHGINVNLRQGEKPDIMTSIVDGKPVVHITVYLEGEVTSIPSGINYEKAEYRELLEEAVSRITREEITHLVALCQEKGTDIVGIGYHFRNKFQKIEDWEGYAWPEKFPQADITVEVKCKIRRTGLMWRTTPKQ</sequence>
<dbReference type="Pfam" id="PF05504">
    <property type="entry name" value="Spore_GerAC"/>
    <property type="match status" value="1"/>
</dbReference>
<keyword evidence="3" id="KW-0309">Germination</keyword>